<evidence type="ECO:0000313" key="6">
    <source>
        <dbReference type="EMBL" id="RFU52541.1"/>
    </source>
</evidence>
<dbReference type="PANTHER" id="PTHR43420">
    <property type="entry name" value="ACETYLTRANSFERASE"/>
    <property type="match status" value="1"/>
</dbReference>
<dbReference type="InterPro" id="IPR016181">
    <property type="entry name" value="Acyl_CoA_acyltransferase"/>
</dbReference>
<feature type="domain" description="N-acetyltransferase" evidence="3">
    <location>
        <begin position="3"/>
        <end position="172"/>
    </location>
</feature>
<accession>A0A346NBI2</accession>
<evidence type="ECO:0000313" key="7">
    <source>
        <dbReference type="Proteomes" id="UP000246115"/>
    </source>
</evidence>
<dbReference type="InterPro" id="IPR050680">
    <property type="entry name" value="YpeA/RimI_acetyltransf"/>
</dbReference>
<keyword evidence="9" id="KW-1185">Reference proteome</keyword>
<dbReference type="RefSeq" id="WP_116878796.1">
    <property type="nucleotide sequence ID" value="NZ_CP031733.1"/>
</dbReference>
<dbReference type="EMBL" id="CP031733">
    <property type="protein sequence ID" value="AXQ78377.1"/>
    <property type="molecule type" value="Genomic_DNA"/>
</dbReference>
<evidence type="ECO:0000259" key="3">
    <source>
        <dbReference type="PROSITE" id="PS51186"/>
    </source>
</evidence>
<evidence type="ECO:0000256" key="2">
    <source>
        <dbReference type="ARBA" id="ARBA00023315"/>
    </source>
</evidence>
<reference evidence="6 8" key="2">
    <citation type="submission" date="2018-08" db="EMBL/GenBank/DDBJ databases">
        <title>Draft genome of Streptococcus sp. nov. Z1.</title>
        <authorList>
            <person name="Tian Z."/>
        </authorList>
    </citation>
    <scope>NUCLEOTIDE SEQUENCE [LARGE SCALE GENOMIC DNA]</scope>
    <source>
        <strain evidence="6">Z1</strain>
        <strain evidence="8">Z1(2018)</strain>
    </source>
</reference>
<keyword evidence="2" id="KW-0012">Acyltransferase</keyword>
<evidence type="ECO:0000256" key="1">
    <source>
        <dbReference type="ARBA" id="ARBA00022679"/>
    </source>
</evidence>
<dbReference type="PANTHER" id="PTHR43420:SF47">
    <property type="entry name" value="N-ACETYLTRANSFERASE DOMAIN-CONTAINING PROTEIN"/>
    <property type="match status" value="1"/>
</dbReference>
<dbReference type="Proteomes" id="UP000262901">
    <property type="component" value="Unassembled WGS sequence"/>
</dbReference>
<dbReference type="CDD" id="cd04301">
    <property type="entry name" value="NAT_SF"/>
    <property type="match status" value="1"/>
</dbReference>
<evidence type="ECO:0000313" key="8">
    <source>
        <dbReference type="Proteomes" id="UP000262901"/>
    </source>
</evidence>
<keyword evidence="1 6" id="KW-0808">Transferase</keyword>
<dbReference type="PROSITE" id="PS51186">
    <property type="entry name" value="GNAT"/>
    <property type="match status" value="1"/>
</dbReference>
<protein>
    <submittedName>
        <fullName evidence="6">N-acetyltransferase</fullName>
    </submittedName>
</protein>
<dbReference type="OrthoDB" id="7205533at2"/>
<dbReference type="GO" id="GO:0016747">
    <property type="term" value="F:acyltransferase activity, transferring groups other than amino-acyl groups"/>
    <property type="evidence" value="ECO:0007669"/>
    <property type="project" value="InterPro"/>
</dbReference>
<gene>
    <name evidence="4" type="ORF">DDV21_004435</name>
    <name evidence="5" type="ORF">DDV22_09185</name>
    <name evidence="6" type="ORF">DDV23_09140</name>
</gene>
<sequence length="172" mass="19957">MMIEIQKVSSEKLPLLQKIAIETFCETFAFDNSEEQLQDFFSQAYDLSVLQEELEDCESDTYFILYEGQEAGFLKVNWGMAQTEQLLPSAFEIQRLYILQTFQGQGLGKRLFEFALDLAFASGCDWAWLGVWERNLKAQALYAKYGFVKFSEHLFAVGDKLDRDWLLKKALK</sequence>
<accession>A0A372KJS2</accession>
<dbReference type="AlphaFoldDB" id="A0A372KJS2"/>
<dbReference type="SUPFAM" id="SSF55729">
    <property type="entry name" value="Acyl-CoA N-acyltransferases (Nat)"/>
    <property type="match status" value="1"/>
</dbReference>
<dbReference type="InterPro" id="IPR000182">
    <property type="entry name" value="GNAT_dom"/>
</dbReference>
<dbReference type="Proteomes" id="UP000246115">
    <property type="component" value="Chromosome"/>
</dbReference>
<dbReference type="Proteomes" id="UP000264056">
    <property type="component" value="Unassembled WGS sequence"/>
</dbReference>
<dbReference type="EMBL" id="QVQY01000031">
    <property type="protein sequence ID" value="RFU50336.1"/>
    <property type="molecule type" value="Genomic_DNA"/>
</dbReference>
<reference evidence="4" key="4">
    <citation type="journal article" date="2019" name="Int. J. Syst. Evol. Microbiol.">
        <title>Streptococcus chenjunshii sp. nov. isolated from feces of Tibetan antelopes.</title>
        <authorList>
            <person name="Tian Z."/>
            <person name="Lu S."/>
            <person name="Jin D."/>
            <person name="Yang J."/>
            <person name="Pu J."/>
            <person name="Lai X.H."/>
            <person name="Bai X.N."/>
            <person name="Wu X.M."/>
            <person name="Li J."/>
            <person name="Wang S."/>
            <person name="Xu J."/>
        </authorList>
    </citation>
    <scope>NUCLEOTIDE SEQUENCE</scope>
    <source>
        <strain evidence="4">Z15</strain>
    </source>
</reference>
<dbReference type="Pfam" id="PF00583">
    <property type="entry name" value="Acetyltransf_1"/>
    <property type="match status" value="1"/>
</dbReference>
<proteinExistence type="predicted"/>
<evidence type="ECO:0000313" key="4">
    <source>
        <dbReference type="EMBL" id="AXQ78377.1"/>
    </source>
</evidence>
<name>A0A372KJS2_9STRE</name>
<dbReference type="KEGG" id="schj:DDV21_004435"/>
<dbReference type="Gene3D" id="3.40.630.30">
    <property type="match status" value="1"/>
</dbReference>
<reference evidence="7" key="3">
    <citation type="submission" date="2018-08" db="EMBL/GenBank/DDBJ databases">
        <title>Streptococcus chenjunshii sp. nov., isolated from stools sample of the Tibetan antelope in the Qinghai-Tibet plateau, China.</title>
        <authorList>
            <person name="Tian Z."/>
        </authorList>
    </citation>
    <scope>NUCLEOTIDE SEQUENCE [LARGE SCALE GENOMIC DNA]</scope>
    <source>
        <strain evidence="7">Z15</strain>
    </source>
</reference>
<evidence type="ECO:0000313" key="9">
    <source>
        <dbReference type="Proteomes" id="UP000264056"/>
    </source>
</evidence>
<evidence type="ECO:0000313" key="5">
    <source>
        <dbReference type="EMBL" id="RFU50336.1"/>
    </source>
</evidence>
<reference evidence="5 9" key="1">
    <citation type="submission" date="2018-08" db="EMBL/GenBank/DDBJ databases">
        <title>Draft genome of Streptococcus sp .nov. Z2.</title>
        <authorList>
            <person name="Tian Z."/>
        </authorList>
    </citation>
    <scope>NUCLEOTIDE SEQUENCE [LARGE SCALE GENOMIC DNA]</scope>
    <source>
        <strain evidence="5 9">Z2</strain>
    </source>
</reference>
<dbReference type="EMBL" id="QVQZ01000028">
    <property type="protein sequence ID" value="RFU52541.1"/>
    <property type="molecule type" value="Genomic_DNA"/>
</dbReference>
<organism evidence="6 8">
    <name type="scientific">Streptococcus chenjunshii</name>
    <dbReference type="NCBI Taxonomy" id="2173853"/>
    <lineage>
        <taxon>Bacteria</taxon>
        <taxon>Bacillati</taxon>
        <taxon>Bacillota</taxon>
        <taxon>Bacilli</taxon>
        <taxon>Lactobacillales</taxon>
        <taxon>Streptococcaceae</taxon>
        <taxon>Streptococcus</taxon>
    </lineage>
</organism>